<dbReference type="Proteomes" id="UP001420932">
    <property type="component" value="Unassembled WGS sequence"/>
</dbReference>
<keyword evidence="3" id="KW-1185">Reference proteome</keyword>
<gene>
    <name evidence="2" type="ORF">Syun_010580</name>
</gene>
<evidence type="ECO:0000313" key="3">
    <source>
        <dbReference type="Proteomes" id="UP001420932"/>
    </source>
</evidence>
<dbReference type="AlphaFoldDB" id="A0AAP0KGQ8"/>
<dbReference type="EMBL" id="JBBNAF010000004">
    <property type="protein sequence ID" value="KAK9152271.1"/>
    <property type="molecule type" value="Genomic_DNA"/>
</dbReference>
<evidence type="ECO:0000313" key="2">
    <source>
        <dbReference type="EMBL" id="KAK9152271.1"/>
    </source>
</evidence>
<feature type="region of interest" description="Disordered" evidence="1">
    <location>
        <begin position="35"/>
        <end position="74"/>
    </location>
</feature>
<proteinExistence type="predicted"/>
<reference evidence="2 3" key="1">
    <citation type="submission" date="2024-01" db="EMBL/GenBank/DDBJ databases">
        <title>Genome assemblies of Stephania.</title>
        <authorList>
            <person name="Yang L."/>
        </authorList>
    </citation>
    <scope>NUCLEOTIDE SEQUENCE [LARGE SCALE GENOMIC DNA]</scope>
    <source>
        <strain evidence="2">YNDBR</strain>
        <tissue evidence="2">Leaf</tissue>
    </source>
</reference>
<name>A0AAP0KGQ8_9MAGN</name>
<feature type="compositionally biased region" description="Polar residues" evidence="1">
    <location>
        <begin position="63"/>
        <end position="74"/>
    </location>
</feature>
<evidence type="ECO:0000256" key="1">
    <source>
        <dbReference type="SAM" id="MobiDB-lite"/>
    </source>
</evidence>
<sequence length="74" mass="8168">MLTDYIHNFQGFSIVYQFLPTVMNLLKKLAEQGHNPTAAAAQRNPTLEPSLGYGVGVEDDSSSRVSSNVIRERS</sequence>
<accession>A0AAP0KGQ8</accession>
<protein>
    <submittedName>
        <fullName evidence="2">Uncharacterized protein</fullName>
    </submittedName>
</protein>
<comment type="caution">
    <text evidence="2">The sequence shown here is derived from an EMBL/GenBank/DDBJ whole genome shotgun (WGS) entry which is preliminary data.</text>
</comment>
<organism evidence="2 3">
    <name type="scientific">Stephania yunnanensis</name>
    <dbReference type="NCBI Taxonomy" id="152371"/>
    <lineage>
        <taxon>Eukaryota</taxon>
        <taxon>Viridiplantae</taxon>
        <taxon>Streptophyta</taxon>
        <taxon>Embryophyta</taxon>
        <taxon>Tracheophyta</taxon>
        <taxon>Spermatophyta</taxon>
        <taxon>Magnoliopsida</taxon>
        <taxon>Ranunculales</taxon>
        <taxon>Menispermaceae</taxon>
        <taxon>Menispermoideae</taxon>
        <taxon>Cissampelideae</taxon>
        <taxon>Stephania</taxon>
    </lineage>
</organism>